<dbReference type="InterPro" id="IPR036291">
    <property type="entry name" value="NAD(P)-bd_dom_sf"/>
</dbReference>
<dbReference type="Gene3D" id="3.90.25.10">
    <property type="entry name" value="UDP-galactose 4-epimerase, domain 1"/>
    <property type="match status" value="1"/>
</dbReference>
<dbReference type="InterPro" id="IPR051604">
    <property type="entry name" value="Ergot_Alk_Oxidoreductase"/>
</dbReference>
<sequence>MSEKPKIMILKYKEAKRVGIIDHAGCFASETINRLKSMGLEASQMVVFFDRPEEFAPLRETDTLARQLKPDASSTMVGGFSDIDKLIITLPLIEKTDYRKRMFEIMSAARLAAIGHVVILAPSPGFGNFTHPFCNISDHVEDVDFGLPYTLLLNGIDRESIFNLAFLRTLSIGGISSATLGRKFNFASRSDIALAIAKVVMGKHHKNKIYHLTCSYLHSFEDMAQIASRLTHTKVRNFNVDGNTLKKIMVESGTPLQQADIMVEVLHRKIAEGLFEYTTENLDNILSAREENFESFAKKFLVLG</sequence>
<keyword evidence="2" id="KW-1185">Reference proteome</keyword>
<dbReference type="STRING" id="687842.ASU31_02825"/>
<reference evidence="1 2" key="1">
    <citation type="submission" date="2015-11" db="EMBL/GenBank/DDBJ databases">
        <title>Sequence of Pedobacter ginsenosidimutans.</title>
        <authorList>
            <person name="Carson E."/>
            <person name="Keyser V."/>
            <person name="Newman J."/>
            <person name="Miller J."/>
        </authorList>
    </citation>
    <scope>NUCLEOTIDE SEQUENCE [LARGE SCALE GENOMIC DNA]</scope>
    <source>
        <strain evidence="1 2">KACC 14530</strain>
    </source>
</reference>
<dbReference type="PANTHER" id="PTHR43162">
    <property type="match status" value="1"/>
</dbReference>
<proteinExistence type="predicted"/>
<dbReference type="AlphaFoldDB" id="A0A0T5VUI6"/>
<name>A0A0T5VUI6_9SPHI</name>
<evidence type="ECO:0000313" key="1">
    <source>
        <dbReference type="EMBL" id="KRT17494.1"/>
    </source>
</evidence>
<evidence type="ECO:0000313" key="2">
    <source>
        <dbReference type="Proteomes" id="UP000051950"/>
    </source>
</evidence>
<dbReference type="Proteomes" id="UP000051950">
    <property type="component" value="Unassembled WGS sequence"/>
</dbReference>
<dbReference type="PANTHER" id="PTHR43162:SF1">
    <property type="entry name" value="PRESTALK A DIFFERENTIATION PROTEIN A"/>
    <property type="match status" value="1"/>
</dbReference>
<gene>
    <name evidence="1" type="ORF">ASU31_02825</name>
</gene>
<organism evidence="1 2">
    <name type="scientific">Pedobacter ginsenosidimutans</name>
    <dbReference type="NCBI Taxonomy" id="687842"/>
    <lineage>
        <taxon>Bacteria</taxon>
        <taxon>Pseudomonadati</taxon>
        <taxon>Bacteroidota</taxon>
        <taxon>Sphingobacteriia</taxon>
        <taxon>Sphingobacteriales</taxon>
        <taxon>Sphingobacteriaceae</taxon>
        <taxon>Pedobacter</taxon>
    </lineage>
</organism>
<dbReference type="Gene3D" id="3.40.50.720">
    <property type="entry name" value="NAD(P)-binding Rossmann-like Domain"/>
    <property type="match status" value="1"/>
</dbReference>
<comment type="caution">
    <text evidence="1">The sequence shown here is derived from an EMBL/GenBank/DDBJ whole genome shotgun (WGS) entry which is preliminary data.</text>
</comment>
<protein>
    <submittedName>
        <fullName evidence="1">Uncharacterized protein</fullName>
    </submittedName>
</protein>
<accession>A0A0T5VUI6</accession>
<dbReference type="SUPFAM" id="SSF51735">
    <property type="entry name" value="NAD(P)-binding Rossmann-fold domains"/>
    <property type="match status" value="1"/>
</dbReference>
<dbReference type="EMBL" id="LMZQ01000002">
    <property type="protein sequence ID" value="KRT17494.1"/>
    <property type="molecule type" value="Genomic_DNA"/>
</dbReference>